<evidence type="ECO:0000256" key="1">
    <source>
        <dbReference type="ARBA" id="ARBA00022714"/>
    </source>
</evidence>
<proteinExistence type="predicted"/>
<dbReference type="SUPFAM" id="SSF47741">
    <property type="entry name" value="CO dehydrogenase ISP C-domain like"/>
    <property type="match status" value="1"/>
</dbReference>
<dbReference type="Pfam" id="PF01799">
    <property type="entry name" value="Fer2_2"/>
    <property type="match status" value="1"/>
</dbReference>
<evidence type="ECO:0000256" key="3">
    <source>
        <dbReference type="ARBA" id="ARBA00023002"/>
    </source>
</evidence>
<reference evidence="7 8" key="1">
    <citation type="submission" date="2017-04" db="EMBL/GenBank/DDBJ databases">
        <authorList>
            <person name="Afonso C.L."/>
            <person name="Miller P.J."/>
            <person name="Scott M.A."/>
            <person name="Spackman E."/>
            <person name="Goraichik I."/>
            <person name="Dimitrov K.M."/>
            <person name="Suarez D.L."/>
            <person name="Swayne D.E."/>
        </authorList>
    </citation>
    <scope>NUCLEOTIDE SEQUENCE [LARGE SCALE GENOMIC DNA]</scope>
    <source>
        <strain evidence="7 8">USBA 355</strain>
    </source>
</reference>
<dbReference type="Gene3D" id="3.10.20.30">
    <property type="match status" value="1"/>
</dbReference>
<dbReference type="InterPro" id="IPR002888">
    <property type="entry name" value="2Fe-2S-bd"/>
</dbReference>
<dbReference type="PANTHER" id="PTHR44379">
    <property type="entry name" value="OXIDOREDUCTASE WITH IRON-SULFUR SUBUNIT"/>
    <property type="match status" value="1"/>
</dbReference>
<dbReference type="Proteomes" id="UP000192917">
    <property type="component" value="Unassembled WGS sequence"/>
</dbReference>
<dbReference type="EMBL" id="FWZX01000032">
    <property type="protein sequence ID" value="SMF73362.1"/>
    <property type="molecule type" value="Genomic_DNA"/>
</dbReference>
<gene>
    <name evidence="7" type="ORF">SAMN05428998_13211</name>
</gene>
<evidence type="ECO:0000256" key="5">
    <source>
        <dbReference type="ARBA" id="ARBA00023014"/>
    </source>
</evidence>
<dbReference type="InterPro" id="IPR051452">
    <property type="entry name" value="Diverse_Oxidoreductases"/>
</dbReference>
<dbReference type="InterPro" id="IPR006058">
    <property type="entry name" value="2Fe2S_fd_BS"/>
</dbReference>
<keyword evidence="5" id="KW-0411">Iron-sulfur</keyword>
<dbReference type="SUPFAM" id="SSF54292">
    <property type="entry name" value="2Fe-2S ferredoxin-like"/>
    <property type="match status" value="1"/>
</dbReference>
<dbReference type="InterPro" id="IPR012675">
    <property type="entry name" value="Beta-grasp_dom_sf"/>
</dbReference>
<dbReference type="InterPro" id="IPR036010">
    <property type="entry name" value="2Fe-2S_ferredoxin-like_sf"/>
</dbReference>
<keyword evidence="2" id="KW-0479">Metal-binding</keyword>
<evidence type="ECO:0000256" key="4">
    <source>
        <dbReference type="ARBA" id="ARBA00023004"/>
    </source>
</evidence>
<protein>
    <submittedName>
        <fullName evidence="7">Isoquinoline 1-oxidoreductase, alpha subunit</fullName>
    </submittedName>
</protein>
<name>A0A1Y6CRZ8_9PROT</name>
<organism evidence="7 8">
    <name type="scientific">Tistlia consotensis USBA 355</name>
    <dbReference type="NCBI Taxonomy" id="560819"/>
    <lineage>
        <taxon>Bacteria</taxon>
        <taxon>Pseudomonadati</taxon>
        <taxon>Pseudomonadota</taxon>
        <taxon>Alphaproteobacteria</taxon>
        <taxon>Rhodospirillales</taxon>
        <taxon>Rhodovibrionaceae</taxon>
        <taxon>Tistlia</taxon>
    </lineage>
</organism>
<dbReference type="PROSITE" id="PS51085">
    <property type="entry name" value="2FE2S_FER_2"/>
    <property type="match status" value="1"/>
</dbReference>
<dbReference type="InterPro" id="IPR001041">
    <property type="entry name" value="2Fe-2S_ferredoxin-type"/>
</dbReference>
<dbReference type="Pfam" id="PF00111">
    <property type="entry name" value="Fer2"/>
    <property type="match status" value="1"/>
</dbReference>
<dbReference type="CDD" id="cd00207">
    <property type="entry name" value="fer2"/>
    <property type="match status" value="1"/>
</dbReference>
<dbReference type="GO" id="GO:0051537">
    <property type="term" value="F:2 iron, 2 sulfur cluster binding"/>
    <property type="evidence" value="ECO:0007669"/>
    <property type="project" value="UniProtKB-KW"/>
</dbReference>
<dbReference type="PANTHER" id="PTHR44379:SF2">
    <property type="entry name" value="BLR6218 PROTEIN"/>
    <property type="match status" value="1"/>
</dbReference>
<dbReference type="GO" id="GO:0016491">
    <property type="term" value="F:oxidoreductase activity"/>
    <property type="evidence" value="ECO:0007669"/>
    <property type="project" value="UniProtKB-KW"/>
</dbReference>
<evidence type="ECO:0000313" key="8">
    <source>
        <dbReference type="Proteomes" id="UP000192917"/>
    </source>
</evidence>
<dbReference type="Gene3D" id="1.10.150.120">
    <property type="entry name" value="[2Fe-2S]-binding domain"/>
    <property type="match status" value="1"/>
</dbReference>
<accession>A0A1Y6CRZ8</accession>
<keyword evidence="1" id="KW-0001">2Fe-2S</keyword>
<dbReference type="InterPro" id="IPR036884">
    <property type="entry name" value="2Fe-2S-bd_dom_sf"/>
</dbReference>
<dbReference type="RefSeq" id="WP_085125733.1">
    <property type="nucleotide sequence ID" value="NZ_FWZX01000032.1"/>
</dbReference>
<evidence type="ECO:0000259" key="6">
    <source>
        <dbReference type="PROSITE" id="PS51085"/>
    </source>
</evidence>
<sequence length="159" mass="16671">MAYTIRVNGARHSVDVDDDTPLLWVLRDLIGLTGTKFGCGMALCGACTVHLDGAPIRSCVTPIESVGESEIRTVEAIGETPAGRAVQKAWTDLEVPQCGYCQSGQIMSAAALIAETPDPDDDDIDSAMSGNICRCGTYLRIRAAIKRAAAEAATQAKGG</sequence>
<dbReference type="STRING" id="560819.SAMN05428998_13211"/>
<feature type="domain" description="2Fe-2S ferredoxin-type" evidence="6">
    <location>
        <begin position="1"/>
        <end position="77"/>
    </location>
</feature>
<dbReference type="PROSITE" id="PS00197">
    <property type="entry name" value="2FE2S_FER_1"/>
    <property type="match status" value="1"/>
</dbReference>
<dbReference type="GO" id="GO:0046872">
    <property type="term" value="F:metal ion binding"/>
    <property type="evidence" value="ECO:0007669"/>
    <property type="project" value="UniProtKB-KW"/>
</dbReference>
<dbReference type="AlphaFoldDB" id="A0A1Y6CRZ8"/>
<evidence type="ECO:0000256" key="2">
    <source>
        <dbReference type="ARBA" id="ARBA00022723"/>
    </source>
</evidence>
<keyword evidence="8" id="KW-1185">Reference proteome</keyword>
<keyword evidence="3" id="KW-0560">Oxidoreductase</keyword>
<evidence type="ECO:0000313" key="7">
    <source>
        <dbReference type="EMBL" id="SMF73362.1"/>
    </source>
</evidence>
<keyword evidence="4" id="KW-0408">Iron</keyword>